<dbReference type="Proteomes" id="UP000007962">
    <property type="component" value="Chromosome"/>
</dbReference>
<feature type="domain" description="Activator of Hsp90 ATPase homologue 1/2-like C-terminal" evidence="2">
    <location>
        <begin position="19"/>
        <end position="146"/>
    </location>
</feature>
<gene>
    <name evidence="3" type="ordered locus">Bcav_4166</name>
</gene>
<name>C5C646_BEUC1</name>
<dbReference type="CDD" id="cd07814">
    <property type="entry name" value="SRPBCC_CalC_Aha1-like"/>
    <property type="match status" value="1"/>
</dbReference>
<reference evidence="3 4" key="1">
    <citation type="journal article" date="2009" name="Stand. Genomic Sci.">
        <title>Complete genome sequence of Beutenbergia cavernae type strain (HKI 0122).</title>
        <authorList>
            <person name="Land M."/>
            <person name="Pukall R."/>
            <person name="Abt B."/>
            <person name="Goker M."/>
            <person name="Rohde M."/>
            <person name="Glavina Del Rio T."/>
            <person name="Tice H."/>
            <person name="Copeland A."/>
            <person name="Cheng J.F."/>
            <person name="Lucas S."/>
            <person name="Chen F."/>
            <person name="Nolan M."/>
            <person name="Bruce D."/>
            <person name="Goodwin L."/>
            <person name="Pitluck S."/>
            <person name="Ivanova N."/>
            <person name="Mavromatis K."/>
            <person name="Ovchinnikova G."/>
            <person name="Pati A."/>
            <person name="Chen A."/>
            <person name="Palaniappan K."/>
            <person name="Hauser L."/>
            <person name="Chang Y.J."/>
            <person name="Jefferies C.C."/>
            <person name="Saunders E."/>
            <person name="Brettin T."/>
            <person name="Detter J.C."/>
            <person name="Han C."/>
            <person name="Chain P."/>
            <person name="Bristow J."/>
            <person name="Eisen J.A."/>
            <person name="Markowitz V."/>
            <person name="Hugenholtz P."/>
            <person name="Kyrpides N.C."/>
            <person name="Klenk H.P."/>
            <person name="Lapidus A."/>
        </authorList>
    </citation>
    <scope>NUCLEOTIDE SEQUENCE [LARGE SCALE GENOMIC DNA]</scope>
    <source>
        <strain evidence="4">ATCC BAA-8 / DSM 12333 / NBRC 16432</strain>
    </source>
</reference>
<dbReference type="STRING" id="471853.Bcav_4166"/>
<protein>
    <submittedName>
        <fullName evidence="3">Activator of Hsp90 ATPase 1 family protein</fullName>
    </submittedName>
</protein>
<dbReference type="SUPFAM" id="SSF55961">
    <property type="entry name" value="Bet v1-like"/>
    <property type="match status" value="1"/>
</dbReference>
<keyword evidence="4" id="KW-1185">Reference proteome</keyword>
<evidence type="ECO:0000313" key="3">
    <source>
        <dbReference type="EMBL" id="ACQ82404.1"/>
    </source>
</evidence>
<dbReference type="RefSeq" id="WP_015884641.1">
    <property type="nucleotide sequence ID" value="NC_012669.1"/>
</dbReference>
<proteinExistence type="inferred from homology"/>
<dbReference type="KEGG" id="bcv:Bcav_4166"/>
<accession>C5C646</accession>
<dbReference type="OrthoDB" id="3365660at2"/>
<organism evidence="3 4">
    <name type="scientific">Beutenbergia cavernae (strain ATCC BAA-8 / DSM 12333 / CCUG 43141 / JCM 11478 / NBRC 16432 / NCIMB 13614 / HKI 0122)</name>
    <dbReference type="NCBI Taxonomy" id="471853"/>
    <lineage>
        <taxon>Bacteria</taxon>
        <taxon>Bacillati</taxon>
        <taxon>Actinomycetota</taxon>
        <taxon>Actinomycetes</taxon>
        <taxon>Micrococcales</taxon>
        <taxon>Beutenbergiaceae</taxon>
        <taxon>Beutenbergia</taxon>
    </lineage>
</organism>
<evidence type="ECO:0000313" key="4">
    <source>
        <dbReference type="Proteomes" id="UP000007962"/>
    </source>
</evidence>
<dbReference type="eggNOG" id="COG3832">
    <property type="taxonomic scope" value="Bacteria"/>
</dbReference>
<comment type="similarity">
    <text evidence="1">Belongs to the AHA1 family.</text>
</comment>
<dbReference type="Gene3D" id="3.30.530.20">
    <property type="match status" value="1"/>
</dbReference>
<dbReference type="InterPro" id="IPR013538">
    <property type="entry name" value="ASHA1/2-like_C"/>
</dbReference>
<evidence type="ECO:0000259" key="2">
    <source>
        <dbReference type="Pfam" id="PF08327"/>
    </source>
</evidence>
<dbReference type="EMBL" id="CP001618">
    <property type="protein sequence ID" value="ACQ82404.1"/>
    <property type="molecule type" value="Genomic_DNA"/>
</dbReference>
<dbReference type="InterPro" id="IPR023393">
    <property type="entry name" value="START-like_dom_sf"/>
</dbReference>
<dbReference type="HOGENOM" id="CLU_108923_9_1_11"/>
<evidence type="ECO:0000256" key="1">
    <source>
        <dbReference type="ARBA" id="ARBA00006817"/>
    </source>
</evidence>
<sequence>MTKSDDLTTIEVDQYFPHAPAKLWRALTTPELMAQWLMPNDFQPVVGHRFTFRGRPVAQTGFSGQIACQVLELIPSKRLRISWADADTTDVMATEVAWTLQPEGKGTRLFLEHSGFDPDDPVQQLARRFMNGGWRSHVLRRLGDLLQRLT</sequence>
<dbReference type="Pfam" id="PF08327">
    <property type="entry name" value="AHSA1"/>
    <property type="match status" value="1"/>
</dbReference>
<dbReference type="AlphaFoldDB" id="C5C646"/>